<dbReference type="InterPro" id="IPR027267">
    <property type="entry name" value="AH/BAR_dom_sf"/>
</dbReference>
<feature type="domain" description="HECT" evidence="6">
    <location>
        <begin position="3006"/>
        <end position="3368"/>
    </location>
</feature>
<dbReference type="InterPro" id="IPR031160">
    <property type="entry name" value="F_BAR_dom"/>
</dbReference>
<organism evidence="8 9">
    <name type="scientific">Rotaria socialis</name>
    <dbReference type="NCBI Taxonomy" id="392032"/>
    <lineage>
        <taxon>Eukaryota</taxon>
        <taxon>Metazoa</taxon>
        <taxon>Spiralia</taxon>
        <taxon>Gnathifera</taxon>
        <taxon>Rotifera</taxon>
        <taxon>Eurotatoria</taxon>
        <taxon>Bdelloidea</taxon>
        <taxon>Philodinida</taxon>
        <taxon>Philodinidae</taxon>
        <taxon>Rotaria</taxon>
    </lineage>
</organism>
<dbReference type="Proteomes" id="UP000663862">
    <property type="component" value="Unassembled WGS sequence"/>
</dbReference>
<dbReference type="InterPro" id="IPR000569">
    <property type="entry name" value="HECT_dom"/>
</dbReference>
<evidence type="ECO:0000313" key="9">
    <source>
        <dbReference type="Proteomes" id="UP000663862"/>
    </source>
</evidence>
<dbReference type="Pfam" id="PF00611">
    <property type="entry name" value="FCH"/>
    <property type="match status" value="1"/>
</dbReference>
<keyword evidence="1 2" id="KW-0833">Ubl conjugation pathway</keyword>
<evidence type="ECO:0000256" key="2">
    <source>
        <dbReference type="PROSITE-ProRule" id="PRU00104"/>
    </source>
</evidence>
<dbReference type="PROSITE" id="PS50237">
    <property type="entry name" value="HECT"/>
    <property type="match status" value="1"/>
</dbReference>
<dbReference type="SUPFAM" id="SSF56204">
    <property type="entry name" value="Hect, E3 ligase catalytic domain"/>
    <property type="match status" value="1"/>
</dbReference>
<dbReference type="Pfam" id="PF00632">
    <property type="entry name" value="HECT"/>
    <property type="match status" value="1"/>
</dbReference>
<dbReference type="GO" id="GO:0004842">
    <property type="term" value="F:ubiquitin-protein transferase activity"/>
    <property type="evidence" value="ECO:0007669"/>
    <property type="project" value="InterPro"/>
</dbReference>
<evidence type="ECO:0000259" key="6">
    <source>
        <dbReference type="PROSITE" id="PS50237"/>
    </source>
</evidence>
<sequence>MGQHLSNVNSKLVDWASQYGTKLAPDSIIAANGKENISPFVSMKTLADATTNQILSSEKLLIKQIQNYLLSLSKANELVEINAEINKILMESCFAPIIDRYQSELQGLKAIVDKQQELQKYFKKTIREKNISLGETATSSGIIEKSTVANEIQHIEANEAQPFSCFAINLLASLLLVSIKAQERIDPSIATQIITSASPLFEQIPIRNLSPDELSSNINSLVSKSLAPLINYLNELSMSEDHALARPAVQILLTFSIAHGSFKDLLPIISRLIFNSTDIYNVRDLIAKMNNKLTETINQFEQSKAIAKSTTGELSLISLEYLTFNGVFPNAKLAEIDDTIFTSEFISSVILAYVDIYNEINLNKQYQNGTTYSSISFEFHPNTFKQLFHILAQLTTIIAENPKPVLNHILTVCVRLFKTHLRFLSSMKSTIERELLAKTEDELIKVTQDTSKENADNIDLGAFVNDDELNKWFDILLQFACDDQKSERATTCREASKALIYVMNLKATSFTENLSFIHKYIIENKHHILVEQLIVELNKTVTRCNWVEISSRDNTPENSELSTVLHSFIDLYFNSTSILNDEQNQQIQQVLMSFQQFFLVRLVPPSRMKKIQLQPTDNNKLDEFELFIDKISALFFAQHIAYILRNHLNNISRSNDLMNQIFVGLCLMTQTEIFSFTTVQPMFTSILPLLADYLLIESVNNEENTLHGLYWLMGKMSNVLITGSEQNLLEREHADELKLSLLTGGCEKTAIDDSKYLRSLYESNLAVYSKTPWANQNQLLSSDHDFLMTVHKNTGQGAELIKKLKIYVKNQPHLLKSIEEQVNDACAALFAVYLKHYRRVNIAKLELSRADDRRPHHKLISLFEYACQVRTLFITTKAQDGDCDALYKKIKMKTLFLLSIVKESNFIPIIQEDLSQITSNKKAMVDVQQNAGAALRKESSRWKTAKHIFTILRHTLHACIRFKKMMLAKRQAVEQNQDIESILNKEIHSFVCSHRHEKLIPIASEKTTSECDELAQCMIKQYERAMTRLMTYRFINTFIQKTLTIEDNTRTSIILSIFSPYLRRSVVNWFYLENIQVTNDELKEEIRNNYYSIGKNILSLILQSKIGEQNIFNLLNVSYTAADIYLLRRHRFVEILFRTYVSFVEVKDHSVSIATKLIGYNWFRLYVLEVCRNVQIEESNRKINEELIGEENFLFKTLVLNELKGLRQLKQTLSNDTQESIADSVECRNHSLNNASIGWFIHATTKDQTVDYSKSLSSKFEIELCTNQWLSLLLRCIHLYEHVRTVCGTIDFIEELLYIYRNSQNQATILLALKILRDLLPLLPETTNGSENSMISTLLNEFLFSIGDSYTSQTMASETLTELIYIYRAIMSYKSPWQMMARQLVFDSITSSSNTIDWQSLETISTKQWNYLLAALFILGGYIQPYGLGSIVEIYMDDENNEYELGIIIDVDTNACDLVAVDSAPYLVQYLQGDKTEWVKIDKLQVKLDVSAEKLFAVSNTCDSNTDINSILDTLGYIIRLDTSSTDSLHLLQLKRYAITALYGILSKNQIIDIFMEKPYASWVAQLSMADSLSEDQIKPADLLLFNRSHLEQYCFSLDRCERLKQIINNSSENATIENTQIDSSPGVHKKAQVYNNWKRFASKFEIELYKEGRNGSDDISIVPFPHNIADLDVIEECGTNHRFKGRIHMTSQNQHGAFPSFIVENLQLSHGNWYYCVRLSTAGLVQMGWATAGFTPESGEGQGIGDDKYSWSFDGSRGTLYSNQEFQFLSRHIQWAANDVCGCGIEIDGENTRIRYWLNGKFLGTAFEHQSNIASTTIKCNLLPNGPATTYFPGITMQAHYGGEQSCEFIFSPEDMIECPLPEGYKPILMPKLIHKKECFVAYPYSAYLVGDDAQEFIYTPRRISPTGLLRDFINEQHIETKLPISDNQLLLNEDDGGGFPFSIDNSTSSLTISFDFRILNTHRHASNDNLEIPLFKLQETKEYSVQIPFNKKDESIRTVILIDTKERQIKIFINNNCQITDDAFDNATLTKFNFHFLPNMNAGIKNFAVWKYALSKDHVRRLFTNGVFYVAMDYAQLNTYRLQANRFTFMKNQQKFQNKFLVPMNEPFDETLWAQKQIQADNDESKYFKSIAGTNESVVQLYGHKSYLVAKKSASTWKNYTLVLDISIPDFPSRREQLTLVLLNPTTGIFVSSEGKLFVSTADSSNESDETLNLNEWMRLVISVDDKFINAYVDGLLLCMIEFNDGSLSMSTNQFHLFREVSLRRNKTFEDTLRIECKSITYFSRPIVSHEMDEILESSNYSLESLVAPSYSEISTSLIGIGYESAWIKSVMNEYKTSNIQLIDTIIRENKNELVKKDEQKRKKRILNILSTLGSSIDREKLEYLIDNSLADTDDQTAAIGELVLTNWNDLQTSTSCIVEKEIDGGDISTDQTENKWFRRTINRFGSNYGFTEWIQDKSSKTESMDDTYQLFDYSKSEHEQTIAATGLCDQRAKIKKSIQYSHKNISYEEYSNSRIACENGLISIYAREIILNILKFGSMSRSPHGFPLEKLGDYPFIVKLLRSIDNHYTYASIRFDDSVYIVSSLVKSILKNEMKQLIGNTNEALSSKVPLFYYLQKDMIVRSILYLLKLSSSMDESDNISAMIYERTKSEEPNLNFTLKMLNLFVELVTDKLTIKHEQMDAIMSIVFPESLISAMFNLFLLLPKHQSKSFILQLFVTLMQANENFGLNKRIQDFIKQLLIVLLSDKSSMDNRTMKTLRSTIMDFVFLDLTKKKRQLGITNDLQQQFESKLSEFPQNFQDLWMVIDIMDALMDETKKTPYPELLLIQSFDILDDDLKFCPDDIVNLNSYFDDTSDLQLISLMNNDALIEHSFSEFLHSLAIAYMPNSVYSELYPALSHISPYYVQNRAKLFYLLEIFVEKILPLLDLSLAPKKSIVTDKIRLAKNYLSNRKRMAWLEYSLLKTKTNHYNSFPTVQFDFVLASSIDDDGRHSMFHQGYEQLHTNAHLLFRSKNERLWRAQYVGMHSNDQGGPYRDSITSMCADICSTRLPLFILCPNGRTGSGLNGDRWIPNVFPPNQSIPAAIKKQYRFIGQLMGMAIRRKHYLDLKFPHLLWKQLVDEPITVNDIEAIDIQSFAIIKEMEKNIEKNQFIDVGSDTNYLFSSVMSEFRFDIVGSSGHTYELIPGGKDISITADNFKEYCMRYRDYRLTEFRRQIEYIRQGLCSVVPNDFMTLLTSSELEEVVCGKGQIDIELLKRNTKCNYSNSEAQYVQRFWKVLSEMFNEEQKKLFLKFVWGRNTLPSRDEYFTENFSINLLMRDECEADKMLPRSHTCSFVLHLPSYSTVEVMYERLNYAITHCSSIDTDVACIHLQSQTTPEKHLPNPWHNRGFCEPDQYQAALQRCQSGYESCDLFIKIFEERVAIERDYISAIHNWSQSCQKQIQESKEFGTNKIAWLATLQTGEQAVRTHTDIAERIQHDAIDQMVAFKKHNYAKSIIHVKKIKEFEKEFESIQKPWLKLLSKVKDAQESYHEKKRKLDRAEKAKKIIESNTGAAEEDKKEAQLSVDVHTREAAAIRSKYEQLVDEMKHLRPNYENSMKGVLDRTHAFERERLNKFKELFNAFYNAINIQNDRHLVEMSTAFQSAFASHDIEADIQWWNKHYGSDTNTSWPEFEELVN</sequence>
<protein>
    <recommendedName>
        <fullName evidence="10">HECT E3 ubiquitin ligase</fullName>
    </recommendedName>
</protein>
<accession>A0A820C9M1</accession>
<evidence type="ECO:0008006" key="10">
    <source>
        <dbReference type="Google" id="ProtNLM"/>
    </source>
</evidence>
<name>A0A820C9M1_9BILA</name>
<dbReference type="SMART" id="SM00119">
    <property type="entry name" value="HECTc"/>
    <property type="match status" value="1"/>
</dbReference>
<dbReference type="Gene3D" id="3.30.2410.10">
    <property type="entry name" value="Hect, E3 ligase catalytic domain"/>
    <property type="match status" value="1"/>
</dbReference>
<dbReference type="InterPro" id="IPR001060">
    <property type="entry name" value="FCH_dom"/>
</dbReference>
<dbReference type="SMART" id="SM00449">
    <property type="entry name" value="SPRY"/>
    <property type="match status" value="1"/>
</dbReference>
<dbReference type="PANTHER" id="PTHR46654:SF1">
    <property type="entry name" value="E3 UBIQUITIN-PROTEIN LIGASE HECTD3"/>
    <property type="match status" value="1"/>
</dbReference>
<comment type="caution">
    <text evidence="8">The sequence shown here is derived from an EMBL/GenBank/DDBJ whole genome shotgun (WGS) entry which is preliminary data.</text>
</comment>
<dbReference type="InterPro" id="IPR043136">
    <property type="entry name" value="B30.2/SPRY_sf"/>
</dbReference>
<dbReference type="SMART" id="SM00055">
    <property type="entry name" value="FCH"/>
    <property type="match status" value="1"/>
</dbReference>
<dbReference type="InterPro" id="IPR035983">
    <property type="entry name" value="Hect_E3_ubiquitin_ligase"/>
</dbReference>
<feature type="domain" description="F-BAR" evidence="7">
    <location>
        <begin position="3379"/>
        <end position="3654"/>
    </location>
</feature>
<dbReference type="Gene3D" id="3.30.2160.10">
    <property type="entry name" value="Hect, E3 ligase catalytic domain"/>
    <property type="match status" value="1"/>
</dbReference>
<dbReference type="SUPFAM" id="SSF103657">
    <property type="entry name" value="BAR/IMD domain-like"/>
    <property type="match status" value="1"/>
</dbReference>
<dbReference type="Pfam" id="PF00622">
    <property type="entry name" value="SPRY"/>
    <property type="match status" value="1"/>
</dbReference>
<dbReference type="PROSITE" id="PS51741">
    <property type="entry name" value="F_BAR"/>
    <property type="match status" value="1"/>
</dbReference>
<reference evidence="8" key="1">
    <citation type="submission" date="2021-02" db="EMBL/GenBank/DDBJ databases">
        <authorList>
            <person name="Nowell W R."/>
        </authorList>
    </citation>
    <scope>NUCLEOTIDE SEQUENCE</scope>
</reference>
<evidence type="ECO:0000256" key="3">
    <source>
        <dbReference type="PROSITE-ProRule" id="PRU01077"/>
    </source>
</evidence>
<dbReference type="PROSITE" id="PS50188">
    <property type="entry name" value="B302_SPRY"/>
    <property type="match status" value="1"/>
</dbReference>
<dbReference type="PANTHER" id="PTHR46654">
    <property type="entry name" value="E3 UBIQUITIN-PROTEIN LIGASE HECTD3"/>
    <property type="match status" value="1"/>
</dbReference>
<dbReference type="SUPFAM" id="SSF49899">
    <property type="entry name" value="Concanavalin A-like lectins/glucanases"/>
    <property type="match status" value="2"/>
</dbReference>
<feature type="domain" description="B30.2/SPRY" evidence="5">
    <location>
        <begin position="1640"/>
        <end position="1857"/>
    </location>
</feature>
<proteinExistence type="predicted"/>
<evidence type="ECO:0000313" key="8">
    <source>
        <dbReference type="EMBL" id="CAF4212473.1"/>
    </source>
</evidence>
<feature type="coiled-coil region" evidence="4">
    <location>
        <begin position="3524"/>
        <end position="3551"/>
    </location>
</feature>
<dbReference type="Gene3D" id="3.90.1750.10">
    <property type="entry name" value="Hect, E3 ligase catalytic domains"/>
    <property type="match status" value="1"/>
</dbReference>
<dbReference type="Gene3D" id="2.60.120.200">
    <property type="match status" value="1"/>
</dbReference>
<dbReference type="EMBL" id="CAJOBQ010000016">
    <property type="protein sequence ID" value="CAF4212473.1"/>
    <property type="molecule type" value="Genomic_DNA"/>
</dbReference>
<dbReference type="Gene3D" id="1.20.1270.60">
    <property type="entry name" value="Arfaptin homology (AH) domain/BAR domain"/>
    <property type="match status" value="1"/>
</dbReference>
<dbReference type="InterPro" id="IPR013320">
    <property type="entry name" value="ConA-like_dom_sf"/>
</dbReference>
<evidence type="ECO:0000256" key="4">
    <source>
        <dbReference type="SAM" id="Coils"/>
    </source>
</evidence>
<keyword evidence="3 4" id="KW-0175">Coiled coil</keyword>
<evidence type="ECO:0000259" key="5">
    <source>
        <dbReference type="PROSITE" id="PS50188"/>
    </source>
</evidence>
<feature type="active site" description="Glycyl thioester intermediate" evidence="2">
    <location>
        <position position="3334"/>
    </location>
</feature>
<dbReference type="InterPro" id="IPR001870">
    <property type="entry name" value="B30.2/SPRY"/>
</dbReference>
<dbReference type="InterPro" id="IPR003877">
    <property type="entry name" value="SPRY_dom"/>
</dbReference>
<evidence type="ECO:0000256" key="1">
    <source>
        <dbReference type="ARBA" id="ARBA00022786"/>
    </source>
</evidence>
<gene>
    <name evidence="8" type="ORF">TSG867_LOCUS778</name>
</gene>
<dbReference type="Gene3D" id="2.60.120.920">
    <property type="match status" value="1"/>
</dbReference>
<evidence type="ECO:0000259" key="7">
    <source>
        <dbReference type="PROSITE" id="PS51741"/>
    </source>
</evidence>
<dbReference type="InterPro" id="IPR042469">
    <property type="entry name" value="HECTD3"/>
</dbReference>